<keyword evidence="1" id="KW-0472">Membrane</keyword>
<protein>
    <recommendedName>
        <fullName evidence="4">Small hydrophobic protein</fullName>
    </recommendedName>
</protein>
<sequence>MIYFTMVIFFAFLLVVWFVIKLLFRLEKRDSIEYDQRELWEQFGTKLQEIRHKKQKK</sequence>
<organism evidence="2 3">
    <name type="scientific">Brevibacillus agri</name>
    <dbReference type="NCBI Taxonomy" id="51101"/>
    <lineage>
        <taxon>Bacteria</taxon>
        <taxon>Bacillati</taxon>
        <taxon>Bacillota</taxon>
        <taxon>Bacilli</taxon>
        <taxon>Bacillales</taxon>
        <taxon>Paenibacillaceae</taxon>
        <taxon>Brevibacillus</taxon>
    </lineage>
</organism>
<name>A0ABQ0SUN6_9BACL</name>
<evidence type="ECO:0000256" key="1">
    <source>
        <dbReference type="SAM" id="Phobius"/>
    </source>
</evidence>
<accession>A0ABQ0SUN6</accession>
<evidence type="ECO:0000313" key="2">
    <source>
        <dbReference type="EMBL" id="GED27592.1"/>
    </source>
</evidence>
<dbReference type="EMBL" id="BJOD01000044">
    <property type="protein sequence ID" value="GED27592.1"/>
    <property type="molecule type" value="Genomic_DNA"/>
</dbReference>
<dbReference type="Proteomes" id="UP000317180">
    <property type="component" value="Unassembled WGS sequence"/>
</dbReference>
<feature type="transmembrane region" description="Helical" evidence="1">
    <location>
        <begin position="6"/>
        <end position="24"/>
    </location>
</feature>
<comment type="caution">
    <text evidence="2">The sequence shown here is derived from an EMBL/GenBank/DDBJ whole genome shotgun (WGS) entry which is preliminary data.</text>
</comment>
<gene>
    <name evidence="2" type="ORF">BAG01nite_36940</name>
</gene>
<reference evidence="2 3" key="1">
    <citation type="submission" date="2019-06" db="EMBL/GenBank/DDBJ databases">
        <title>Whole genome shotgun sequence of Brevibacillus agri NBRC 15538.</title>
        <authorList>
            <person name="Hosoyama A."/>
            <person name="Uohara A."/>
            <person name="Ohji S."/>
            <person name="Ichikawa N."/>
        </authorList>
    </citation>
    <scope>NUCLEOTIDE SEQUENCE [LARGE SCALE GENOMIC DNA]</scope>
    <source>
        <strain evidence="2 3">NBRC 15538</strain>
    </source>
</reference>
<evidence type="ECO:0008006" key="4">
    <source>
        <dbReference type="Google" id="ProtNLM"/>
    </source>
</evidence>
<keyword evidence="1" id="KW-1133">Transmembrane helix</keyword>
<evidence type="ECO:0000313" key="3">
    <source>
        <dbReference type="Proteomes" id="UP000317180"/>
    </source>
</evidence>
<keyword evidence="1" id="KW-0812">Transmembrane</keyword>
<proteinExistence type="predicted"/>
<keyword evidence="3" id="KW-1185">Reference proteome</keyword>